<organism evidence="2 3">
    <name type="scientific">Geodia barretti</name>
    <name type="common">Barrett's horny sponge</name>
    <dbReference type="NCBI Taxonomy" id="519541"/>
    <lineage>
        <taxon>Eukaryota</taxon>
        <taxon>Metazoa</taxon>
        <taxon>Porifera</taxon>
        <taxon>Demospongiae</taxon>
        <taxon>Heteroscleromorpha</taxon>
        <taxon>Tetractinellida</taxon>
        <taxon>Astrophorina</taxon>
        <taxon>Geodiidae</taxon>
        <taxon>Geodia</taxon>
    </lineage>
</organism>
<dbReference type="PROSITE" id="PS51257">
    <property type="entry name" value="PROKAR_LIPOPROTEIN"/>
    <property type="match status" value="1"/>
</dbReference>
<reference evidence="2" key="1">
    <citation type="submission" date="2023-03" db="EMBL/GenBank/DDBJ databases">
        <authorList>
            <person name="Steffen K."/>
            <person name="Cardenas P."/>
        </authorList>
    </citation>
    <scope>NUCLEOTIDE SEQUENCE</scope>
</reference>
<feature type="transmembrane region" description="Helical" evidence="1">
    <location>
        <begin position="16"/>
        <end position="38"/>
    </location>
</feature>
<protein>
    <submittedName>
        <fullName evidence="2">Uncharacterized protein</fullName>
    </submittedName>
</protein>
<keyword evidence="3" id="KW-1185">Reference proteome</keyword>
<comment type="caution">
    <text evidence="2">The sequence shown here is derived from an EMBL/GenBank/DDBJ whole genome shotgun (WGS) entry which is preliminary data.</text>
</comment>
<evidence type="ECO:0000256" key="1">
    <source>
        <dbReference type="SAM" id="Phobius"/>
    </source>
</evidence>
<dbReference type="AlphaFoldDB" id="A0AA35RFL2"/>
<name>A0AA35RFL2_GEOBA</name>
<sequence length="64" mass="6929">MVVDKGFAGKFQFDSYSSSCTSSIAVISAGLLAGCLFVENCRLHFRSEFLTLAFRSSVMLPSPT</sequence>
<keyword evidence="1" id="KW-0472">Membrane</keyword>
<accession>A0AA35RFL2</accession>
<evidence type="ECO:0000313" key="2">
    <source>
        <dbReference type="EMBL" id="CAI8009441.1"/>
    </source>
</evidence>
<gene>
    <name evidence="2" type="ORF">GBAR_LOCUS6333</name>
</gene>
<keyword evidence="1" id="KW-1133">Transmembrane helix</keyword>
<dbReference type="Proteomes" id="UP001174909">
    <property type="component" value="Unassembled WGS sequence"/>
</dbReference>
<keyword evidence="1" id="KW-0812">Transmembrane</keyword>
<evidence type="ECO:0000313" key="3">
    <source>
        <dbReference type="Proteomes" id="UP001174909"/>
    </source>
</evidence>
<dbReference type="EMBL" id="CASHTH010000959">
    <property type="protein sequence ID" value="CAI8009441.1"/>
    <property type="molecule type" value="Genomic_DNA"/>
</dbReference>
<proteinExistence type="predicted"/>